<reference evidence="2" key="1">
    <citation type="journal article" date="2023" name="Commun. Biol.">
        <title>Genome analysis of Parmales, the sister group of diatoms, reveals the evolutionary specialization of diatoms from phago-mixotrophs to photoautotrophs.</title>
        <authorList>
            <person name="Ban H."/>
            <person name="Sato S."/>
            <person name="Yoshikawa S."/>
            <person name="Yamada K."/>
            <person name="Nakamura Y."/>
            <person name="Ichinomiya M."/>
            <person name="Sato N."/>
            <person name="Blanc-Mathieu R."/>
            <person name="Endo H."/>
            <person name="Kuwata A."/>
            <person name="Ogata H."/>
        </authorList>
    </citation>
    <scope>NUCLEOTIDE SEQUENCE [LARGE SCALE GENOMIC DNA]</scope>
</reference>
<name>A0A9W7FZX4_9STRA</name>
<protein>
    <submittedName>
        <fullName evidence="1">Uncharacterized protein</fullName>
    </submittedName>
</protein>
<dbReference type="AlphaFoldDB" id="A0A9W7FZX4"/>
<gene>
    <name evidence="1" type="ORF">TrCOL_g2287</name>
</gene>
<keyword evidence="2" id="KW-1185">Reference proteome</keyword>
<proteinExistence type="predicted"/>
<organism evidence="1 2">
    <name type="scientific">Triparma columacea</name>
    <dbReference type="NCBI Taxonomy" id="722753"/>
    <lineage>
        <taxon>Eukaryota</taxon>
        <taxon>Sar</taxon>
        <taxon>Stramenopiles</taxon>
        <taxon>Ochrophyta</taxon>
        <taxon>Bolidophyceae</taxon>
        <taxon>Parmales</taxon>
        <taxon>Triparmaceae</taxon>
        <taxon>Triparma</taxon>
    </lineage>
</organism>
<accession>A0A9W7FZX4</accession>
<dbReference type="Proteomes" id="UP001165065">
    <property type="component" value="Unassembled WGS sequence"/>
</dbReference>
<comment type="caution">
    <text evidence="1">The sequence shown here is derived from an EMBL/GenBank/DDBJ whole genome shotgun (WGS) entry which is preliminary data.</text>
</comment>
<dbReference type="EMBL" id="BRYA01000628">
    <property type="protein sequence ID" value="GMI26398.1"/>
    <property type="molecule type" value="Genomic_DNA"/>
</dbReference>
<evidence type="ECO:0000313" key="2">
    <source>
        <dbReference type="Proteomes" id="UP001165065"/>
    </source>
</evidence>
<evidence type="ECO:0000313" key="1">
    <source>
        <dbReference type="EMBL" id="GMI26398.1"/>
    </source>
</evidence>
<sequence length="109" mass="12199">MGWSQMRNIHVNGDASLTEVKQKGVENNIEVQSENEKVNPSLYLDFALAYKKIGDLDSYRDILEAGVDIPVPHCDVSDVAGFNQSWPITWCCKGVMFLQKFELDGSTDS</sequence>
<dbReference type="OrthoDB" id="343875at2759"/>